<evidence type="ECO:0000259" key="2">
    <source>
        <dbReference type="Pfam" id="PF09822"/>
    </source>
</evidence>
<evidence type="ECO:0000256" key="1">
    <source>
        <dbReference type="SAM" id="Phobius"/>
    </source>
</evidence>
<evidence type="ECO:0000313" key="4">
    <source>
        <dbReference type="EMBL" id="MBK9719581.1"/>
    </source>
</evidence>
<evidence type="ECO:0000259" key="3">
    <source>
        <dbReference type="Pfam" id="PF23357"/>
    </source>
</evidence>
<keyword evidence="1" id="KW-0472">Membrane</keyword>
<evidence type="ECO:0000313" key="5">
    <source>
        <dbReference type="Proteomes" id="UP000808349"/>
    </source>
</evidence>
<dbReference type="InterPro" id="IPR019196">
    <property type="entry name" value="ABC_transp_unknown"/>
</dbReference>
<dbReference type="Pfam" id="PF23357">
    <property type="entry name" value="DUF7088"/>
    <property type="match status" value="1"/>
</dbReference>
<protein>
    <submittedName>
        <fullName evidence="4">Gliding motility-associated ABC transporter substrate-binding protein GldG</fullName>
    </submittedName>
</protein>
<reference evidence="4 5" key="1">
    <citation type="submission" date="2020-10" db="EMBL/GenBank/DDBJ databases">
        <title>Connecting structure to function with the recovery of over 1000 high-quality activated sludge metagenome-assembled genomes encoding full-length rRNA genes using long-read sequencing.</title>
        <authorList>
            <person name="Singleton C.M."/>
            <person name="Petriglieri F."/>
            <person name="Kristensen J.M."/>
            <person name="Kirkegaard R.H."/>
            <person name="Michaelsen T.Y."/>
            <person name="Andersen M.H."/>
            <person name="Karst S.M."/>
            <person name="Dueholm M.S."/>
            <person name="Nielsen P.H."/>
            <person name="Albertsen M."/>
        </authorList>
    </citation>
    <scope>NUCLEOTIDE SEQUENCE [LARGE SCALE GENOMIC DNA]</scope>
    <source>
        <strain evidence="4">Ribe_18-Q3-R11-54_BAT3C.373</strain>
    </source>
</reference>
<organism evidence="4 5">
    <name type="scientific">Candidatus Defluviibacterium haderslevense</name>
    <dbReference type="NCBI Taxonomy" id="2981993"/>
    <lineage>
        <taxon>Bacteria</taxon>
        <taxon>Pseudomonadati</taxon>
        <taxon>Bacteroidota</taxon>
        <taxon>Saprospiria</taxon>
        <taxon>Saprospirales</taxon>
        <taxon>Saprospiraceae</taxon>
        <taxon>Candidatus Defluviibacterium</taxon>
    </lineage>
</organism>
<accession>A0A9D7SCQ9</accession>
<dbReference type="Pfam" id="PF09822">
    <property type="entry name" value="ABC_transp_aux"/>
    <property type="match status" value="1"/>
</dbReference>
<name>A0A9D7SCQ9_9BACT</name>
<dbReference type="AlphaFoldDB" id="A0A9D7SCQ9"/>
<dbReference type="EMBL" id="JADKFW010000021">
    <property type="protein sequence ID" value="MBK9719581.1"/>
    <property type="molecule type" value="Genomic_DNA"/>
</dbReference>
<feature type="domain" description="DUF7088" evidence="3">
    <location>
        <begin position="36"/>
        <end position="143"/>
    </location>
</feature>
<dbReference type="Proteomes" id="UP000808349">
    <property type="component" value="Unassembled WGS sequence"/>
</dbReference>
<gene>
    <name evidence="4" type="primary">gldG</name>
    <name evidence="4" type="ORF">IPO85_19100</name>
</gene>
<keyword evidence="1" id="KW-0812">Transmembrane</keyword>
<dbReference type="NCBIfam" id="TIGR03521">
    <property type="entry name" value="GldG"/>
    <property type="match status" value="1"/>
</dbReference>
<comment type="caution">
    <text evidence="4">The sequence shown here is derived from an EMBL/GenBank/DDBJ whole genome shotgun (WGS) entry which is preliminary data.</text>
</comment>
<proteinExistence type="predicted"/>
<feature type="transmembrane region" description="Helical" evidence="1">
    <location>
        <begin position="532"/>
        <end position="556"/>
    </location>
</feature>
<feature type="transmembrane region" description="Helical" evidence="1">
    <location>
        <begin position="7"/>
        <end position="28"/>
    </location>
</feature>
<sequence>MEKRIPGFLQILLILGIILFINILSQYFNTYLDFTEEKRFTLTEPTKKLIKDVKNVVYIQVLLEGNFPSGFKRLQQSTKEILDQFNSENGYIEYEFENPNEGTVDVINARRKSYSEEGLIPTNLMVRSGSENKEQLIYPYAIVKLGDRKISVNLLENAPDLDQESNLSNSISLLEYKLATAIQKVHYPEKKNILFTTGHGELAREQTKSLVSLLNSSYNLAWINLDSTFIIKPEIDLLIIARPIIPFTEKNKFVLDQYVMNGGKIIWLVDGLKMSLDSLSTRNEFIPEPLDLNLTDYFFKNGIRINSNLVLDLECSRIPQVIGRTGDKPQIELFPWYYHPLIAPRSNHPIVSNIDRISLEFPSTIDTLKTKTDIKKTILLQSSQYSRYQTSPMKVGFEMMRYKPDPDKFNRPNLSIGILLEGTFGSLFENRLDEDMNNILSSIGIPFKTISSPTSMLVVADGDVIKNLYDKETGKFAPIGYNKYEKATFNGNKDFILNSIEFMINQNNILTARTKEFKLRMLDKVKAEKDKLYWQSINIVLPIILIVIFGTINFYWRKKKFIKS</sequence>
<dbReference type="InterPro" id="IPR055396">
    <property type="entry name" value="DUF7088"/>
</dbReference>
<feature type="domain" description="ABC-type uncharacterised transport system" evidence="2">
    <location>
        <begin position="190"/>
        <end position="499"/>
    </location>
</feature>
<keyword evidence="1" id="KW-1133">Transmembrane helix</keyword>
<dbReference type="InterPro" id="IPR019863">
    <property type="entry name" value="Motility-assoc_ABC-rel_GldG"/>
</dbReference>